<dbReference type="HOGENOM" id="CLU_3042793_0_0_7"/>
<evidence type="ECO:0000313" key="3">
    <source>
        <dbReference type="Proteomes" id="UP000006055"/>
    </source>
</evidence>
<feature type="compositionally biased region" description="Basic and acidic residues" evidence="1">
    <location>
        <begin position="12"/>
        <end position="24"/>
    </location>
</feature>
<reference evidence="3" key="1">
    <citation type="submission" date="2012-06" db="EMBL/GenBank/DDBJ databases">
        <title>Complete sequence of chromosome of Desulfomonile tiedjei DSM 6799.</title>
        <authorList>
            <person name="Lucas S."/>
            <person name="Copeland A."/>
            <person name="Lapidus A."/>
            <person name="Glavina del Rio T."/>
            <person name="Dalin E."/>
            <person name="Tice H."/>
            <person name="Bruce D."/>
            <person name="Goodwin L."/>
            <person name="Pitluck S."/>
            <person name="Peters L."/>
            <person name="Ovchinnikova G."/>
            <person name="Zeytun A."/>
            <person name="Lu M."/>
            <person name="Kyrpides N."/>
            <person name="Mavromatis K."/>
            <person name="Ivanova N."/>
            <person name="Brettin T."/>
            <person name="Detter J.C."/>
            <person name="Han C."/>
            <person name="Larimer F."/>
            <person name="Land M."/>
            <person name="Hauser L."/>
            <person name="Markowitz V."/>
            <person name="Cheng J.-F."/>
            <person name="Hugenholtz P."/>
            <person name="Woyke T."/>
            <person name="Wu D."/>
            <person name="Spring S."/>
            <person name="Schroeder M."/>
            <person name="Brambilla E."/>
            <person name="Klenk H.-P."/>
            <person name="Eisen J.A."/>
        </authorList>
    </citation>
    <scope>NUCLEOTIDE SEQUENCE [LARGE SCALE GENOMIC DNA]</scope>
    <source>
        <strain evidence="3">ATCC 49306 / DSM 6799 / DCB-1</strain>
    </source>
</reference>
<name>I4CCY5_DESTA</name>
<dbReference type="AlphaFoldDB" id="I4CCY5"/>
<sequence>MSTLIVKPPGRIRSDGRSRQRPERMSPIYGRNVLTPYFSTYLTACSAVKLDLED</sequence>
<protein>
    <submittedName>
        <fullName evidence="2">Uncharacterized protein</fullName>
    </submittedName>
</protein>
<evidence type="ECO:0000256" key="1">
    <source>
        <dbReference type="SAM" id="MobiDB-lite"/>
    </source>
</evidence>
<evidence type="ECO:0000313" key="2">
    <source>
        <dbReference type="EMBL" id="AFM27426.1"/>
    </source>
</evidence>
<dbReference type="EMBL" id="CP003360">
    <property type="protein sequence ID" value="AFM27426.1"/>
    <property type="molecule type" value="Genomic_DNA"/>
</dbReference>
<keyword evidence="3" id="KW-1185">Reference proteome</keyword>
<proteinExistence type="predicted"/>
<dbReference type="Proteomes" id="UP000006055">
    <property type="component" value="Chromosome"/>
</dbReference>
<feature type="region of interest" description="Disordered" evidence="1">
    <location>
        <begin position="1"/>
        <end position="25"/>
    </location>
</feature>
<organism evidence="2 3">
    <name type="scientific">Desulfomonile tiedjei (strain ATCC 49306 / DSM 6799 / DCB-1)</name>
    <dbReference type="NCBI Taxonomy" id="706587"/>
    <lineage>
        <taxon>Bacteria</taxon>
        <taxon>Pseudomonadati</taxon>
        <taxon>Thermodesulfobacteriota</taxon>
        <taxon>Desulfomonilia</taxon>
        <taxon>Desulfomonilales</taxon>
        <taxon>Desulfomonilaceae</taxon>
        <taxon>Desulfomonile</taxon>
    </lineage>
</organism>
<dbReference type="KEGG" id="dti:Desti_4810"/>
<accession>I4CCY5</accession>
<gene>
    <name evidence="2" type="ordered locus">Desti_4810</name>
</gene>